<evidence type="ECO:0000256" key="1">
    <source>
        <dbReference type="SAM" id="MobiDB-lite"/>
    </source>
</evidence>
<feature type="compositionally biased region" description="Low complexity" evidence="1">
    <location>
        <begin position="276"/>
        <end position="315"/>
    </location>
</feature>
<dbReference type="AlphaFoldDB" id="A0A8H4R052"/>
<feature type="region of interest" description="Disordered" evidence="1">
    <location>
        <begin position="231"/>
        <end position="357"/>
    </location>
</feature>
<comment type="caution">
    <text evidence="2">The sequence shown here is derived from an EMBL/GenBank/DDBJ whole genome shotgun (WGS) entry which is preliminary data.</text>
</comment>
<dbReference type="Pfam" id="PF08045">
    <property type="entry name" value="CDC14"/>
    <property type="match status" value="1"/>
</dbReference>
<gene>
    <name evidence="2" type="ORF">D9613_004899</name>
</gene>
<organism evidence="2 3">
    <name type="scientific">Agrocybe pediades</name>
    <dbReference type="NCBI Taxonomy" id="84607"/>
    <lineage>
        <taxon>Eukaryota</taxon>
        <taxon>Fungi</taxon>
        <taxon>Dikarya</taxon>
        <taxon>Basidiomycota</taxon>
        <taxon>Agaricomycotina</taxon>
        <taxon>Agaricomycetes</taxon>
        <taxon>Agaricomycetidae</taxon>
        <taxon>Agaricales</taxon>
        <taxon>Agaricineae</taxon>
        <taxon>Strophariaceae</taxon>
        <taxon>Agrocybe</taxon>
    </lineage>
</organism>
<dbReference type="Proteomes" id="UP000521872">
    <property type="component" value="Unassembled WGS sequence"/>
</dbReference>
<protein>
    <recommendedName>
        <fullName evidence="4">Cell division control protein 14</fullName>
    </recommendedName>
</protein>
<accession>A0A8H4R052</accession>
<feature type="compositionally biased region" description="Polar residues" evidence="1">
    <location>
        <begin position="257"/>
        <end position="275"/>
    </location>
</feature>
<name>A0A8H4R052_9AGAR</name>
<evidence type="ECO:0000313" key="3">
    <source>
        <dbReference type="Proteomes" id="UP000521872"/>
    </source>
</evidence>
<evidence type="ECO:0000313" key="2">
    <source>
        <dbReference type="EMBL" id="KAF4619836.1"/>
    </source>
</evidence>
<evidence type="ECO:0008006" key="4">
    <source>
        <dbReference type="Google" id="ProtNLM"/>
    </source>
</evidence>
<feature type="compositionally biased region" description="Basic and acidic residues" evidence="1">
    <location>
        <begin position="452"/>
        <end position="467"/>
    </location>
</feature>
<feature type="region of interest" description="Disordered" evidence="1">
    <location>
        <begin position="435"/>
        <end position="467"/>
    </location>
</feature>
<proteinExistence type="predicted"/>
<dbReference type="EMBL" id="JAACJL010000016">
    <property type="protein sequence ID" value="KAF4619836.1"/>
    <property type="molecule type" value="Genomic_DNA"/>
</dbReference>
<dbReference type="InterPro" id="IPR012535">
    <property type="entry name" value="Cell_div_Cdc14"/>
</dbReference>
<dbReference type="PANTHER" id="PTHR34065:SF1">
    <property type="entry name" value="CELL DIVISION CONTROL PROTEIN 14"/>
    <property type="match status" value="1"/>
</dbReference>
<dbReference type="PANTHER" id="PTHR34065">
    <property type="entry name" value="CELL DIVISION CONTROL PROTEIN 14"/>
    <property type="match status" value="1"/>
</dbReference>
<sequence>MALDELMTSMKESLQGSLDELISPRSTSKSKMQALQSVERHLAMACFVTKNDSVAKDVFVALQHTFECNVPSRLIPWLLISATKLEALTSKGVNDDDCAEVEQLVSQLSLALSLLQGVALIHEPSKHYLGRKSVLEVLLEVFLASRHVPSTSDVNQKSKPTTTTPPHLSSITLDTLLCILVDSSTALRAFEEVNGTQSVVKILKRAGTPREVRMKCLEFLYFYLLDETPNSDDLKRNDPSPPPTRPATPIKAPKPYLSSTPMHPSSRYGSSTFSLSTSRNAMSTSTSSTASSRSTSGSSFCSTSSNASSFTAASSVPASPTKDAFPAALTRPPVKTPAKRITTPYHRSPPTSPPFSSAAKYPQLRSMMMLKKDVDYVPQSPKKEGLGARLAHRKSLSTSTISTYSRSRSQLSLSESKRDDVEANVMSIMDAHIISPTKPAGSSGNIPGTPENSDKKHEREGKWKTTEEKKELLGTMLGNVDALVEGVRKAGIWGLA</sequence>
<keyword evidence="3" id="KW-1185">Reference proteome</keyword>
<reference evidence="2 3" key="1">
    <citation type="submission" date="2019-12" db="EMBL/GenBank/DDBJ databases">
        <authorList>
            <person name="Floudas D."/>
            <person name="Bentzer J."/>
            <person name="Ahren D."/>
            <person name="Johansson T."/>
            <person name="Persson P."/>
            <person name="Tunlid A."/>
        </authorList>
    </citation>
    <scope>NUCLEOTIDE SEQUENCE [LARGE SCALE GENOMIC DNA]</scope>
    <source>
        <strain evidence="2 3">CBS 102.39</strain>
    </source>
</reference>